<dbReference type="InterPro" id="IPR012890">
    <property type="entry name" value="GCFC2-like"/>
</dbReference>
<organism evidence="6 7">
    <name type="scientific">Apodemus speciosus</name>
    <name type="common">Large Japanese field mouse</name>
    <dbReference type="NCBI Taxonomy" id="105296"/>
    <lineage>
        <taxon>Eukaryota</taxon>
        <taxon>Metazoa</taxon>
        <taxon>Chordata</taxon>
        <taxon>Craniata</taxon>
        <taxon>Vertebrata</taxon>
        <taxon>Euteleostomi</taxon>
        <taxon>Mammalia</taxon>
        <taxon>Eutheria</taxon>
        <taxon>Euarchontoglires</taxon>
        <taxon>Glires</taxon>
        <taxon>Rodentia</taxon>
        <taxon>Myomorpha</taxon>
        <taxon>Muroidea</taxon>
        <taxon>Muridae</taxon>
        <taxon>Murinae</taxon>
        <taxon>Apodemus</taxon>
    </lineage>
</organism>
<feature type="compositionally biased region" description="Acidic residues" evidence="4">
    <location>
        <begin position="158"/>
        <end position="167"/>
    </location>
</feature>
<sequence>MECRTADLSTDEEEGTHPLTESKGDQSPSSDSSCSLEEKEVSPIGPQSPEESVRYSELELQVVAGCPMTLSHLSQSWKSINVTFKSKVPLVALDVSRQHALCGGLVFTVAPSVSVKIPDAAFIQAARRKRELARTPGDYISLELNHPRSTSDSKRSDEEDPESDPDDYEKRILFAPRPQTLRQRMAEEASIRSEESSEESQEGENQDMWEQQQMRKAVRVPEGQNTDLSHSSKSQTLKKFDTSISFPPVNLEIIKKQLNNRLTLLQDSHRAHQREYEKCVQDITSSKTAIQNLESASDQALNYKFYKGMKIYVENIIDCLNEKIISIVELESSIYTLLLKRSEALLKRSRAEWLEMTCQQSVLVEGLQGLVGPSGVGKDETSANGSLGLDEKDQRILEEIEARRMQRRQARALSGNCDHQEGMSSDDELSPAEMTDFHKRQGDILQDCKKVFEDVHDDFCNVQNILLKFQQWREKFPDSYYEAFVGFCLPKLLSPLIRVQLLDWNPLKMDSIGLDRMPWFTAITEFMESSMEDREKEDGSDKKILSAVINKTVVPRLTDFVEIIWDPLSTSQTRSLTMHCRVAFEQLASENEVSKSKQDLLKSIVARMKKSIEDDVFIPLYPKSSEDGKMSPHSKFQERQFWGALKSHYIALAGLVLAVETRLILYSTVVKKLQLRKIQVSGGRYDKEVGSNVVSGEASKELHSDSLQLFQNILLWNGLLPDDTLQDLGLGKLLNRYLIIALSNAVPGPDVVKKFSQIAACLPERWFENSAMRTSIPQLENFIQFLLQSARKLPTSEFRNEVNEIVLILVKVKALDQAESLIEEHHLEPLTAQVTGV</sequence>
<feature type="region of interest" description="Disordered" evidence="4">
    <location>
        <begin position="1"/>
        <end position="53"/>
    </location>
</feature>
<accession>A0ABQ0EVA4</accession>
<feature type="compositionally biased region" description="Basic and acidic residues" evidence="4">
    <location>
        <begin position="184"/>
        <end position="195"/>
    </location>
</feature>
<dbReference type="PANTHER" id="PTHR12214">
    <property type="entry name" value="GC-RICH SEQUENCE DNA-BINDING FACTOR"/>
    <property type="match status" value="1"/>
</dbReference>
<evidence type="ECO:0000256" key="1">
    <source>
        <dbReference type="ARBA" id="ARBA00004123"/>
    </source>
</evidence>
<comment type="similarity">
    <text evidence="2">Belongs to the GCF family.</text>
</comment>
<proteinExistence type="inferred from homology"/>
<dbReference type="PANTHER" id="PTHR12214:SF4">
    <property type="entry name" value="INTRON LARGE COMPLEX COMPONENT GCFC2"/>
    <property type="match status" value="1"/>
</dbReference>
<gene>
    <name evidence="6" type="ORF">APTSU1_000618400</name>
</gene>
<feature type="compositionally biased region" description="Basic and acidic residues" evidence="4">
    <location>
        <begin position="145"/>
        <end position="157"/>
    </location>
</feature>
<keyword evidence="7" id="KW-1185">Reference proteome</keyword>
<comment type="subcellular location">
    <subcellularLocation>
        <location evidence="1">Nucleus</location>
    </subcellularLocation>
</comment>
<feature type="compositionally biased region" description="Low complexity" evidence="4">
    <location>
        <begin position="25"/>
        <end position="35"/>
    </location>
</feature>
<feature type="domain" description="GCF C-terminal" evidence="5">
    <location>
        <begin position="463"/>
        <end position="616"/>
    </location>
</feature>
<feature type="compositionally biased region" description="Polar residues" evidence="4">
    <location>
        <begin position="223"/>
        <end position="234"/>
    </location>
</feature>
<evidence type="ECO:0000313" key="7">
    <source>
        <dbReference type="Proteomes" id="UP001623349"/>
    </source>
</evidence>
<comment type="caution">
    <text evidence="6">The sequence shown here is derived from an EMBL/GenBank/DDBJ whole genome shotgun (WGS) entry which is preliminary data.</text>
</comment>
<feature type="compositionally biased region" description="Acidic residues" evidence="4">
    <location>
        <begin position="196"/>
        <end position="207"/>
    </location>
</feature>
<dbReference type="Proteomes" id="UP001623349">
    <property type="component" value="Unassembled WGS sequence"/>
</dbReference>
<evidence type="ECO:0000259" key="5">
    <source>
        <dbReference type="Pfam" id="PF07842"/>
    </source>
</evidence>
<protein>
    <submittedName>
        <fullName evidence="6">Intron Large complex component GCFC2</fullName>
    </submittedName>
</protein>
<evidence type="ECO:0000313" key="6">
    <source>
        <dbReference type="EMBL" id="GAB1290954.1"/>
    </source>
</evidence>
<evidence type="ECO:0000256" key="2">
    <source>
        <dbReference type="ARBA" id="ARBA00010801"/>
    </source>
</evidence>
<name>A0ABQ0EVA4_APOSI</name>
<keyword evidence="3" id="KW-0539">Nucleus</keyword>
<feature type="region of interest" description="Disordered" evidence="4">
    <location>
        <begin position="137"/>
        <end position="234"/>
    </location>
</feature>
<dbReference type="EMBL" id="BAAFST010000006">
    <property type="protein sequence ID" value="GAB1290954.1"/>
    <property type="molecule type" value="Genomic_DNA"/>
</dbReference>
<evidence type="ECO:0000256" key="3">
    <source>
        <dbReference type="ARBA" id="ARBA00023242"/>
    </source>
</evidence>
<dbReference type="InterPro" id="IPR022783">
    <property type="entry name" value="GCFC_dom"/>
</dbReference>
<evidence type="ECO:0000256" key="4">
    <source>
        <dbReference type="SAM" id="MobiDB-lite"/>
    </source>
</evidence>
<dbReference type="Pfam" id="PF07842">
    <property type="entry name" value="GCFC"/>
    <property type="match status" value="1"/>
</dbReference>
<reference evidence="6 7" key="1">
    <citation type="submission" date="2024-08" db="EMBL/GenBank/DDBJ databases">
        <title>The draft genome of Apodemus speciosus.</title>
        <authorList>
            <person name="Nabeshima K."/>
            <person name="Suzuki S."/>
            <person name="Onuma M."/>
        </authorList>
    </citation>
    <scope>NUCLEOTIDE SEQUENCE [LARGE SCALE GENOMIC DNA]</scope>
    <source>
        <strain evidence="6">IB14-021</strain>
    </source>
</reference>